<dbReference type="Proteomes" id="UP000176186">
    <property type="component" value="Unassembled WGS sequence"/>
</dbReference>
<feature type="transmembrane region" description="Helical" evidence="5">
    <location>
        <begin position="119"/>
        <end position="139"/>
    </location>
</feature>
<dbReference type="Pfam" id="PF14378">
    <property type="entry name" value="PAP2_3"/>
    <property type="match status" value="1"/>
</dbReference>
<evidence type="ECO:0000256" key="5">
    <source>
        <dbReference type="SAM" id="Phobius"/>
    </source>
</evidence>
<protein>
    <recommendedName>
        <fullName evidence="6">Inositolphosphotransferase Aur1/Ipt1 domain-containing protein</fullName>
    </recommendedName>
</protein>
<dbReference type="PANTHER" id="PTHR31310:SF7">
    <property type="entry name" value="PA-PHOSPHATASE RELATED-FAMILY PROTEIN DDB_G0268928"/>
    <property type="match status" value="1"/>
</dbReference>
<dbReference type="EMBL" id="MFKE01000016">
    <property type="protein sequence ID" value="OGG35281.1"/>
    <property type="molecule type" value="Genomic_DNA"/>
</dbReference>
<evidence type="ECO:0000259" key="6">
    <source>
        <dbReference type="Pfam" id="PF14378"/>
    </source>
</evidence>
<dbReference type="PANTHER" id="PTHR31310">
    <property type="match status" value="1"/>
</dbReference>
<organism evidence="7 8">
    <name type="scientific">Candidatus Gottesmanbacteria bacterium RIFOXYB1_FULL_47_11</name>
    <dbReference type="NCBI Taxonomy" id="1798401"/>
    <lineage>
        <taxon>Bacteria</taxon>
        <taxon>Candidatus Gottesmaniibacteriota</taxon>
    </lineage>
</organism>
<keyword evidence="2 5" id="KW-0812">Transmembrane</keyword>
<comment type="subcellular location">
    <subcellularLocation>
        <location evidence="1">Membrane</location>
        <topology evidence="1">Multi-pass membrane protein</topology>
    </subcellularLocation>
</comment>
<proteinExistence type="predicted"/>
<feature type="transmembrane region" description="Helical" evidence="5">
    <location>
        <begin position="151"/>
        <end position="172"/>
    </location>
</feature>
<evidence type="ECO:0000256" key="2">
    <source>
        <dbReference type="ARBA" id="ARBA00022692"/>
    </source>
</evidence>
<feature type="domain" description="Inositolphosphotransferase Aur1/Ipt1" evidence="6">
    <location>
        <begin position="113"/>
        <end position="274"/>
    </location>
</feature>
<sequence>MGSYQKYMYAIPILYIVGVSIYMLWHRAWFAPDQFFAFAIIGTLLIGRTKQFLQDWMPVLLLLFGYEYLRGLVPHLTKSVNIFQMIQADQLMFGFLPTITLQQSLFDGITLHWYDYVSVVLYISHFIIPMVFAFTFWIYDRKLFKDYTTGFLILSYMAFVTYIIFPAMPPWMASNQGYIPPLAKIMDKVMGSFAHPISVPSIYKFFGANLVAAVPSLHAAYPWLIFLFLTRKLKRWSLLALPYVYGVWFAIIYLGEHYVIDGIIGIIYASAAYKIVEYIRKKQVSYQVAQGK</sequence>
<dbReference type="STRING" id="1798401.A2363_02570"/>
<dbReference type="GO" id="GO:0016020">
    <property type="term" value="C:membrane"/>
    <property type="evidence" value="ECO:0007669"/>
    <property type="project" value="UniProtKB-SubCell"/>
</dbReference>
<comment type="caution">
    <text evidence="7">The sequence shown here is derived from an EMBL/GenBank/DDBJ whole genome shotgun (WGS) entry which is preliminary data.</text>
</comment>
<evidence type="ECO:0000256" key="4">
    <source>
        <dbReference type="ARBA" id="ARBA00023136"/>
    </source>
</evidence>
<gene>
    <name evidence="7" type="ORF">A2363_02570</name>
</gene>
<accession>A0A1F6BEA7</accession>
<feature type="transmembrane region" description="Helical" evidence="5">
    <location>
        <begin position="205"/>
        <end position="229"/>
    </location>
</feature>
<evidence type="ECO:0000313" key="7">
    <source>
        <dbReference type="EMBL" id="OGG35281.1"/>
    </source>
</evidence>
<dbReference type="AlphaFoldDB" id="A0A1F6BEA7"/>
<dbReference type="CDD" id="cd03386">
    <property type="entry name" value="PAP2_Aur1_like"/>
    <property type="match status" value="1"/>
</dbReference>
<evidence type="ECO:0000313" key="8">
    <source>
        <dbReference type="Proteomes" id="UP000176186"/>
    </source>
</evidence>
<feature type="transmembrane region" description="Helical" evidence="5">
    <location>
        <begin position="7"/>
        <end position="25"/>
    </location>
</feature>
<keyword evidence="4 5" id="KW-0472">Membrane</keyword>
<feature type="transmembrane region" description="Helical" evidence="5">
    <location>
        <begin position="236"/>
        <end position="253"/>
    </location>
</feature>
<keyword evidence="3 5" id="KW-1133">Transmembrane helix</keyword>
<feature type="transmembrane region" description="Helical" evidence="5">
    <location>
        <begin position="259"/>
        <end position="276"/>
    </location>
</feature>
<name>A0A1F6BEA7_9BACT</name>
<dbReference type="InterPro" id="IPR052185">
    <property type="entry name" value="IPC_Synthase-Related"/>
</dbReference>
<evidence type="ECO:0000256" key="3">
    <source>
        <dbReference type="ARBA" id="ARBA00022989"/>
    </source>
</evidence>
<evidence type="ECO:0000256" key="1">
    <source>
        <dbReference type="ARBA" id="ARBA00004141"/>
    </source>
</evidence>
<reference evidence="7 8" key="1">
    <citation type="journal article" date="2016" name="Nat. Commun.">
        <title>Thousands of microbial genomes shed light on interconnected biogeochemical processes in an aquifer system.</title>
        <authorList>
            <person name="Anantharaman K."/>
            <person name="Brown C.T."/>
            <person name="Hug L.A."/>
            <person name="Sharon I."/>
            <person name="Castelle C.J."/>
            <person name="Probst A.J."/>
            <person name="Thomas B.C."/>
            <person name="Singh A."/>
            <person name="Wilkins M.J."/>
            <person name="Karaoz U."/>
            <person name="Brodie E.L."/>
            <person name="Williams K.H."/>
            <person name="Hubbard S.S."/>
            <person name="Banfield J.F."/>
        </authorList>
    </citation>
    <scope>NUCLEOTIDE SEQUENCE [LARGE SCALE GENOMIC DNA]</scope>
</reference>
<dbReference type="InterPro" id="IPR026841">
    <property type="entry name" value="Aur1/Ipt1"/>
</dbReference>